<keyword evidence="5" id="KW-1185">Reference proteome</keyword>
<keyword evidence="2" id="KW-0964">Secreted</keyword>
<dbReference type="InterPro" id="IPR019791">
    <property type="entry name" value="Haem_peroxidase_animal"/>
</dbReference>
<dbReference type="InterPro" id="IPR037120">
    <property type="entry name" value="Haem_peroxidase_sf_animal"/>
</dbReference>
<dbReference type="EMBL" id="JARBDR010000018">
    <property type="protein sequence ID" value="KAJ8322279.1"/>
    <property type="molecule type" value="Genomic_DNA"/>
</dbReference>
<keyword evidence="3" id="KW-0325">Glycoprotein</keyword>
<reference evidence="4 5" key="1">
    <citation type="submission" date="2022-12" db="EMBL/GenBank/DDBJ databases">
        <title>Chromosome-level genome of Tegillarca granosa.</title>
        <authorList>
            <person name="Kim J."/>
        </authorList>
    </citation>
    <scope>NUCLEOTIDE SEQUENCE [LARGE SCALE GENOMIC DNA]</scope>
    <source>
        <strain evidence="4">Teg-2019</strain>
        <tissue evidence="4">Adductor muscle</tissue>
    </source>
</reference>
<dbReference type="Pfam" id="PF03098">
    <property type="entry name" value="An_peroxidase"/>
    <property type="match status" value="1"/>
</dbReference>
<comment type="subcellular location">
    <subcellularLocation>
        <location evidence="1">Secreted</location>
    </subcellularLocation>
</comment>
<evidence type="ECO:0000313" key="4">
    <source>
        <dbReference type="EMBL" id="KAJ8322279.1"/>
    </source>
</evidence>
<organism evidence="4 5">
    <name type="scientific">Tegillarca granosa</name>
    <name type="common">Malaysian cockle</name>
    <name type="synonym">Anadara granosa</name>
    <dbReference type="NCBI Taxonomy" id="220873"/>
    <lineage>
        <taxon>Eukaryota</taxon>
        <taxon>Metazoa</taxon>
        <taxon>Spiralia</taxon>
        <taxon>Lophotrochozoa</taxon>
        <taxon>Mollusca</taxon>
        <taxon>Bivalvia</taxon>
        <taxon>Autobranchia</taxon>
        <taxon>Pteriomorphia</taxon>
        <taxon>Arcoida</taxon>
        <taxon>Arcoidea</taxon>
        <taxon>Arcidae</taxon>
        <taxon>Tegillarca</taxon>
    </lineage>
</organism>
<dbReference type="PANTHER" id="PTHR11475">
    <property type="entry name" value="OXIDASE/PEROXIDASE"/>
    <property type="match status" value="1"/>
</dbReference>
<dbReference type="PANTHER" id="PTHR11475:SF4">
    <property type="entry name" value="CHORION PEROXIDASE"/>
    <property type="match status" value="1"/>
</dbReference>
<evidence type="ECO:0000256" key="3">
    <source>
        <dbReference type="ARBA" id="ARBA00023180"/>
    </source>
</evidence>
<evidence type="ECO:0000256" key="1">
    <source>
        <dbReference type="ARBA" id="ARBA00004613"/>
    </source>
</evidence>
<evidence type="ECO:0008006" key="6">
    <source>
        <dbReference type="Google" id="ProtNLM"/>
    </source>
</evidence>
<gene>
    <name evidence="4" type="ORF">KUTeg_000750</name>
</gene>
<protein>
    <recommendedName>
        <fullName evidence="6">Peroxidase</fullName>
    </recommendedName>
</protein>
<dbReference type="InterPro" id="IPR010255">
    <property type="entry name" value="Haem_peroxidase_sf"/>
</dbReference>
<dbReference type="PROSITE" id="PS50292">
    <property type="entry name" value="PEROXIDASE_3"/>
    <property type="match status" value="1"/>
</dbReference>
<evidence type="ECO:0000313" key="5">
    <source>
        <dbReference type="Proteomes" id="UP001217089"/>
    </source>
</evidence>
<evidence type="ECO:0000256" key="2">
    <source>
        <dbReference type="ARBA" id="ARBA00022525"/>
    </source>
</evidence>
<accession>A0ABQ9FYI3</accession>
<dbReference type="Proteomes" id="UP001217089">
    <property type="component" value="Unassembled WGS sequence"/>
</dbReference>
<dbReference type="Gene3D" id="1.10.640.10">
    <property type="entry name" value="Haem peroxidase domain superfamily, animal type"/>
    <property type="match status" value="1"/>
</dbReference>
<dbReference type="SUPFAM" id="SSF48113">
    <property type="entry name" value="Heme-dependent peroxidases"/>
    <property type="match status" value="1"/>
</dbReference>
<sequence>MSLKQMKKNRVLLREWRRTIMKDCPIKYPKCNSYSRYRTADGSCNNLRNPALGAALTPQRRLIEAQHHDGRFFKVTTIVYVYSAGFNSPKMLGVDGHKLPSPRMISNIIHKTSVSYYDNIRTMIVFHYGQLVEHDVILTPTFRGHQDAEMECCDADPRFTAKRAACFPIHIPDRDARFNISCMNFVRVIPSVYPYCPMRASCLKPQTRTPINLQTSYFDASMVYGSSLQEQRKIRLGIRVRYFNFKSNLKRTDKQDHRNPHFILR</sequence>
<name>A0ABQ9FYI3_TEGGR</name>
<proteinExistence type="predicted"/>
<comment type="caution">
    <text evidence="4">The sequence shown here is derived from an EMBL/GenBank/DDBJ whole genome shotgun (WGS) entry which is preliminary data.</text>
</comment>